<gene>
    <name evidence="4" type="ORF">SAMN04490356_0439</name>
</gene>
<dbReference type="RefSeq" id="WP_342030643.1">
    <property type="nucleotide sequence ID" value="NZ_FNST01000001.1"/>
</dbReference>
<evidence type="ECO:0000313" key="5">
    <source>
        <dbReference type="Proteomes" id="UP000198609"/>
    </source>
</evidence>
<dbReference type="InterPro" id="IPR011990">
    <property type="entry name" value="TPR-like_helical_dom_sf"/>
</dbReference>
<dbReference type="SUPFAM" id="SSF48452">
    <property type="entry name" value="TPR-like"/>
    <property type="match status" value="1"/>
</dbReference>
<dbReference type="EMBL" id="FNST01000001">
    <property type="protein sequence ID" value="SEB31451.1"/>
    <property type="molecule type" value="Genomic_DNA"/>
</dbReference>
<dbReference type="GO" id="GO:0003677">
    <property type="term" value="F:DNA binding"/>
    <property type="evidence" value="ECO:0007669"/>
    <property type="project" value="InterPro"/>
</dbReference>
<dbReference type="SMART" id="SM00421">
    <property type="entry name" value="HTH_LUXR"/>
    <property type="match status" value="1"/>
</dbReference>
<dbReference type="GO" id="GO:0005737">
    <property type="term" value="C:cytoplasm"/>
    <property type="evidence" value="ECO:0007669"/>
    <property type="project" value="TreeGrafter"/>
</dbReference>
<dbReference type="SUPFAM" id="SSF46894">
    <property type="entry name" value="C-terminal effector domain of the bipartite response regulators"/>
    <property type="match status" value="1"/>
</dbReference>
<dbReference type="CDD" id="cd06170">
    <property type="entry name" value="LuxR_C_like"/>
    <property type="match status" value="1"/>
</dbReference>
<dbReference type="PROSITE" id="PS50043">
    <property type="entry name" value="HTH_LUXR_2"/>
    <property type="match status" value="1"/>
</dbReference>
<dbReference type="PANTHER" id="PTHR16305">
    <property type="entry name" value="TESTICULAR SOLUBLE ADENYLYL CYCLASE"/>
    <property type="match status" value="1"/>
</dbReference>
<dbReference type="GO" id="GO:0005524">
    <property type="term" value="F:ATP binding"/>
    <property type="evidence" value="ECO:0007669"/>
    <property type="project" value="UniProtKB-KW"/>
</dbReference>
<dbReference type="Pfam" id="PF00196">
    <property type="entry name" value="GerE"/>
    <property type="match status" value="1"/>
</dbReference>
<keyword evidence="2" id="KW-0067">ATP-binding</keyword>
<dbReference type="InterPro" id="IPR016032">
    <property type="entry name" value="Sig_transdc_resp-reg_C-effctor"/>
</dbReference>
<organism evidence="4 5">
    <name type="scientific">Streptomyces melanosporofaciens</name>
    <dbReference type="NCBI Taxonomy" id="67327"/>
    <lineage>
        <taxon>Bacteria</taxon>
        <taxon>Bacillati</taxon>
        <taxon>Actinomycetota</taxon>
        <taxon>Actinomycetes</taxon>
        <taxon>Kitasatosporales</taxon>
        <taxon>Streptomycetaceae</taxon>
        <taxon>Streptomyces</taxon>
        <taxon>Streptomyces violaceusniger group</taxon>
    </lineage>
</organism>
<dbReference type="PROSITE" id="PS00622">
    <property type="entry name" value="HTH_LUXR_1"/>
    <property type="match status" value="1"/>
</dbReference>
<dbReference type="PANTHER" id="PTHR16305:SF35">
    <property type="entry name" value="TRANSCRIPTIONAL ACTIVATOR DOMAIN"/>
    <property type="match status" value="1"/>
</dbReference>
<dbReference type="InterPro" id="IPR036388">
    <property type="entry name" value="WH-like_DNA-bd_sf"/>
</dbReference>
<dbReference type="Proteomes" id="UP000198609">
    <property type="component" value="Unassembled WGS sequence"/>
</dbReference>
<keyword evidence="1" id="KW-0547">Nucleotide-binding</keyword>
<dbReference type="SUPFAM" id="SSF52540">
    <property type="entry name" value="P-loop containing nucleoside triphosphate hydrolases"/>
    <property type="match status" value="1"/>
</dbReference>
<dbReference type="GO" id="GO:0004016">
    <property type="term" value="F:adenylate cyclase activity"/>
    <property type="evidence" value="ECO:0007669"/>
    <property type="project" value="TreeGrafter"/>
</dbReference>
<reference evidence="5" key="1">
    <citation type="submission" date="2016-10" db="EMBL/GenBank/DDBJ databases">
        <authorList>
            <person name="Varghese N."/>
            <person name="Submissions S."/>
        </authorList>
    </citation>
    <scope>NUCLEOTIDE SEQUENCE [LARGE SCALE GENOMIC DNA]</scope>
    <source>
        <strain evidence="5">DSM 40318</strain>
    </source>
</reference>
<dbReference type="Gene3D" id="1.10.10.10">
    <property type="entry name" value="Winged helix-like DNA-binding domain superfamily/Winged helix DNA-binding domain"/>
    <property type="match status" value="1"/>
</dbReference>
<dbReference type="GO" id="GO:0006355">
    <property type="term" value="P:regulation of DNA-templated transcription"/>
    <property type="evidence" value="ECO:0007669"/>
    <property type="project" value="InterPro"/>
</dbReference>
<name>A0A1H4IBR4_STRMJ</name>
<evidence type="ECO:0000256" key="1">
    <source>
        <dbReference type="ARBA" id="ARBA00022741"/>
    </source>
</evidence>
<protein>
    <submittedName>
        <fullName evidence="4">Regulatory protein, luxR family</fullName>
    </submittedName>
</protein>
<feature type="domain" description="HTH luxR-type" evidence="3">
    <location>
        <begin position="852"/>
        <end position="916"/>
    </location>
</feature>
<dbReference type="AlphaFoldDB" id="A0A1H4IBR4"/>
<keyword evidence="5" id="KW-1185">Reference proteome</keyword>
<dbReference type="PRINTS" id="PR00038">
    <property type="entry name" value="HTHLUXR"/>
</dbReference>
<dbReference type="InterPro" id="IPR041664">
    <property type="entry name" value="AAA_16"/>
</dbReference>
<evidence type="ECO:0000259" key="3">
    <source>
        <dbReference type="PROSITE" id="PS50043"/>
    </source>
</evidence>
<sequence length="916" mass="97343">MIRRRASFADTELTGRRRELHTLRVLLDGMSDKRGGALVVRGEVGIGKTALLQGVRPSPDTLVLAISGVEPEKELDFAALHRLCAPVLPGINRLPAPQRHGLEATFGTGTEGHPDRFLVGLAALGLLSEAAAERPLLCVIDDAQWLDQATAHTLAFVARRVHNEPIVLVLAVREPNDRPELTGLPELRLEGLAEEDARKLLSVRFPSPFDGPVRDCVVSEAQGNPLALLELSRTADVAGGFTSPGTGALPSPLEADLRKKLAGLPRNTRLLLLLAAAEPTGDPVQLWRAAGHLGITSAAGTPAIDAGLVSLGLWVRFSHPLVRSAIWRDASPADRRTAHGALAAVMAGGAELDRWAWHHAQALTGPDEDAAKALEHSARCARARGGIAAAAAFLEKAVELTTEPRGRVERALNAAEAKRDSGALDAALHLLSVAEAAPRDDATHARAEALRARIAFDLKRDATSVAELQRAAARMAPLDSALAREISLETLAAAMSVGRFAHGPRLSEAARAARSAPSAPRPARPLDLLLDGLASHISDGFVAAAPLLRRVLDVCLRGEKAGSPSPDVSWVVCGVAMDLWDDVGWQELADRHVQHARTAGAVRALPSVLGYRALAHIHAGEFAAAAGVMAEAHTVDTDVGTPGLAGMDATLAAWRGDQGSTAELAAVAHQGAVSRGEGRVLTALEYARATLFNGLGRYDAALEACRPAYDLDEAGFHAWGPVEYIEAAARSGNAGLAVPALEKLVQRAQASPTDWALGMELRSRALLGSGDDVGDLYQEAVRRLDLSRAAVHAARARLLHGEWLRRRGYRLEARTHLSEAHTRLTAIGADAFAARAARELRATGERPGSRRAGVVTRKLTAQELQIARLVASGATSKEVGIQLFLSPRTIDAHLRSIFRKLSISSRRQLRDMPLSP</sequence>
<accession>A0A1H4IBR4</accession>
<evidence type="ECO:0000256" key="2">
    <source>
        <dbReference type="ARBA" id="ARBA00022840"/>
    </source>
</evidence>
<dbReference type="InterPro" id="IPR027417">
    <property type="entry name" value="P-loop_NTPase"/>
</dbReference>
<dbReference type="InterPro" id="IPR000792">
    <property type="entry name" value="Tscrpt_reg_LuxR_C"/>
</dbReference>
<evidence type="ECO:0000313" key="4">
    <source>
        <dbReference type="EMBL" id="SEB31451.1"/>
    </source>
</evidence>
<dbReference type="Pfam" id="PF13191">
    <property type="entry name" value="AAA_16"/>
    <property type="match status" value="1"/>
</dbReference>
<proteinExistence type="predicted"/>